<gene>
    <name evidence="1" type="ORF">SAMN05216582_1333</name>
</gene>
<dbReference type="AlphaFoldDB" id="A0A1M6X870"/>
<reference evidence="1 2" key="1">
    <citation type="submission" date="2016-11" db="EMBL/GenBank/DDBJ databases">
        <authorList>
            <person name="Jaros S."/>
            <person name="Januszkiewicz K."/>
            <person name="Wedrychowicz H."/>
        </authorList>
    </citation>
    <scope>NUCLEOTIDE SEQUENCE [LARGE SCALE GENOMIC DNA]</scope>
    <source>
        <strain evidence="1 2">HD4</strain>
    </source>
</reference>
<dbReference type="EMBL" id="FRBC01000033">
    <property type="protein sequence ID" value="SHL02108.1"/>
    <property type="molecule type" value="Genomic_DNA"/>
</dbReference>
<accession>A0A1M6X870</accession>
<organism evidence="1 2">
    <name type="scientific">Selenomonas ruminantium</name>
    <dbReference type="NCBI Taxonomy" id="971"/>
    <lineage>
        <taxon>Bacteria</taxon>
        <taxon>Bacillati</taxon>
        <taxon>Bacillota</taxon>
        <taxon>Negativicutes</taxon>
        <taxon>Selenomonadales</taxon>
        <taxon>Selenomonadaceae</taxon>
        <taxon>Selenomonas</taxon>
    </lineage>
</organism>
<sequence>MARYCHRYPQGRMPIKPISVFSMLNTPTARMNKQQILVFHNYTPSLQTSPPCGEDSSATHFKFSPSTHGDELLNWLGKPLEELHIAGSYTLLYNASLMVREGLGCVLAFENIINTKGSDICCRPLKPEIFAQPFIA</sequence>
<name>A0A1M6X870_SELRU</name>
<proteinExistence type="predicted"/>
<evidence type="ECO:0000313" key="1">
    <source>
        <dbReference type="EMBL" id="SHL02108.1"/>
    </source>
</evidence>
<dbReference type="Proteomes" id="UP000184263">
    <property type="component" value="Unassembled WGS sequence"/>
</dbReference>
<evidence type="ECO:0000313" key="2">
    <source>
        <dbReference type="Proteomes" id="UP000184263"/>
    </source>
</evidence>
<protein>
    <submittedName>
        <fullName evidence="1">Uncharacterized protein</fullName>
    </submittedName>
</protein>